<dbReference type="InterPro" id="IPR005467">
    <property type="entry name" value="His_kinase_dom"/>
</dbReference>
<feature type="domain" description="Histidine kinase" evidence="9">
    <location>
        <begin position="216"/>
        <end position="414"/>
    </location>
</feature>
<keyword evidence="5 8" id="KW-0812">Transmembrane</keyword>
<dbReference type="Gene3D" id="3.30.565.10">
    <property type="entry name" value="Histidine kinase-like ATPase, C-terminal domain"/>
    <property type="match status" value="1"/>
</dbReference>
<dbReference type="SUPFAM" id="SSF47384">
    <property type="entry name" value="Homodimeric domain of signal transducing histidine kinase"/>
    <property type="match status" value="1"/>
</dbReference>
<evidence type="ECO:0000313" key="10">
    <source>
        <dbReference type="EMBL" id="SMG40653.1"/>
    </source>
</evidence>
<dbReference type="InterPro" id="IPR050428">
    <property type="entry name" value="TCS_sensor_his_kinase"/>
</dbReference>
<dbReference type="AlphaFoldDB" id="A0A1X7KHX1"/>
<dbReference type="OrthoDB" id="1522504at2"/>
<evidence type="ECO:0000256" key="4">
    <source>
        <dbReference type="ARBA" id="ARBA00022679"/>
    </source>
</evidence>
<feature type="transmembrane region" description="Helical" evidence="8">
    <location>
        <begin position="9"/>
        <end position="30"/>
    </location>
</feature>
<dbReference type="STRING" id="188872.SAMN03080602_02873"/>
<dbReference type="Pfam" id="PF00512">
    <property type="entry name" value="HisKA"/>
    <property type="match status" value="1"/>
</dbReference>
<dbReference type="PANTHER" id="PTHR45436:SF5">
    <property type="entry name" value="SENSOR HISTIDINE KINASE TRCS"/>
    <property type="match status" value="1"/>
</dbReference>
<dbReference type="CDD" id="cd00082">
    <property type="entry name" value="HisKA"/>
    <property type="match status" value="1"/>
</dbReference>
<keyword evidence="3" id="KW-0597">Phosphoprotein</keyword>
<keyword evidence="11" id="KW-1185">Reference proteome</keyword>
<dbReference type="SMART" id="SM00388">
    <property type="entry name" value="HisKA"/>
    <property type="match status" value="1"/>
</dbReference>
<evidence type="ECO:0000256" key="7">
    <source>
        <dbReference type="ARBA" id="ARBA00022989"/>
    </source>
</evidence>
<dbReference type="SUPFAM" id="SSF55874">
    <property type="entry name" value="ATPase domain of HSP90 chaperone/DNA topoisomerase II/histidine kinase"/>
    <property type="match status" value="1"/>
</dbReference>
<dbReference type="EC" id="2.7.13.3" evidence="2"/>
<name>A0A1X7KHX1_9FLAO</name>
<dbReference type="CDD" id="cd00075">
    <property type="entry name" value="HATPase"/>
    <property type="match status" value="1"/>
</dbReference>
<dbReference type="InterPro" id="IPR003661">
    <property type="entry name" value="HisK_dim/P_dom"/>
</dbReference>
<reference evidence="11" key="1">
    <citation type="submission" date="2017-04" db="EMBL/GenBank/DDBJ databases">
        <authorList>
            <person name="Varghese N."/>
            <person name="Submissions S."/>
        </authorList>
    </citation>
    <scope>NUCLEOTIDE SEQUENCE [LARGE SCALE GENOMIC DNA]</scope>
    <source>
        <strain evidence="11">DSM 19835</strain>
    </source>
</reference>
<evidence type="ECO:0000256" key="6">
    <source>
        <dbReference type="ARBA" id="ARBA00022777"/>
    </source>
</evidence>
<gene>
    <name evidence="10" type="ORF">SAMN03080602_02873</name>
</gene>
<evidence type="ECO:0000313" key="11">
    <source>
        <dbReference type="Proteomes" id="UP000193420"/>
    </source>
</evidence>
<dbReference type="PROSITE" id="PS50109">
    <property type="entry name" value="HIS_KIN"/>
    <property type="match status" value="1"/>
</dbReference>
<dbReference type="Gene3D" id="1.10.287.130">
    <property type="match status" value="1"/>
</dbReference>
<evidence type="ECO:0000256" key="2">
    <source>
        <dbReference type="ARBA" id="ARBA00012438"/>
    </source>
</evidence>
<dbReference type="Proteomes" id="UP000193420">
    <property type="component" value="Unassembled WGS sequence"/>
</dbReference>
<organism evidence="10 11">
    <name type="scientific">Arenibacter troitsensis</name>
    <dbReference type="NCBI Taxonomy" id="188872"/>
    <lineage>
        <taxon>Bacteria</taxon>
        <taxon>Pseudomonadati</taxon>
        <taxon>Bacteroidota</taxon>
        <taxon>Flavobacteriia</taxon>
        <taxon>Flavobacteriales</taxon>
        <taxon>Flavobacteriaceae</taxon>
        <taxon>Arenibacter</taxon>
    </lineage>
</organism>
<accession>A0A1X7KHX1</accession>
<dbReference type="RefSeq" id="WP_085499637.1">
    <property type="nucleotide sequence ID" value="NZ_FXAO01000006.1"/>
</dbReference>
<sequence length="414" mass="47635">MKLLVKTSLYYALASLLFFAVAGFIILINFNNVIDNDINDFLVNREEIATTQLVNDVPLEALNNYEQIIKITKNKEEVDNLIFSDTIVYDIIDDEFHAYRKLNVIRKIGAVYYDISIFKSLIESNLLVVEILKPMLLVFLGLLSFLLLGNLFISRGLWRPFKETLVTLKNYELGSTRSIDFSRTNTQEFNQLNSMLNTMIKKIHYDYLNLKEFTENAAHEIQTPLAIIRNKCEILLQSESLTEVELKPLKSIYNSCLRLSKINHGLTLLAKIESGAYDNSEKIDVTEVVRNQVQHYIEVIELNGFKITTELSHPIHFEINPDLVVILVSNLIRNAIKHNNTNGIIHIITMPNCIRFSNSGNQATIDVNQFKRFNRSNKNSLGLGLSIINKICSAYHIRLEYCYENGLHNFVLYF</sequence>
<dbReference type="Pfam" id="PF02518">
    <property type="entry name" value="HATPase_c"/>
    <property type="match status" value="1"/>
</dbReference>
<dbReference type="InterPro" id="IPR003594">
    <property type="entry name" value="HATPase_dom"/>
</dbReference>
<proteinExistence type="predicted"/>
<evidence type="ECO:0000256" key="3">
    <source>
        <dbReference type="ARBA" id="ARBA00022553"/>
    </source>
</evidence>
<evidence type="ECO:0000256" key="5">
    <source>
        <dbReference type="ARBA" id="ARBA00022692"/>
    </source>
</evidence>
<keyword evidence="6 10" id="KW-0418">Kinase</keyword>
<keyword evidence="7 8" id="KW-1133">Transmembrane helix</keyword>
<evidence type="ECO:0000256" key="1">
    <source>
        <dbReference type="ARBA" id="ARBA00000085"/>
    </source>
</evidence>
<comment type="catalytic activity">
    <reaction evidence="1">
        <text>ATP + protein L-histidine = ADP + protein N-phospho-L-histidine.</text>
        <dbReference type="EC" id="2.7.13.3"/>
    </reaction>
</comment>
<dbReference type="InterPro" id="IPR036890">
    <property type="entry name" value="HATPase_C_sf"/>
</dbReference>
<keyword evidence="8" id="KW-0472">Membrane</keyword>
<dbReference type="GO" id="GO:0005886">
    <property type="term" value="C:plasma membrane"/>
    <property type="evidence" value="ECO:0007669"/>
    <property type="project" value="TreeGrafter"/>
</dbReference>
<feature type="transmembrane region" description="Helical" evidence="8">
    <location>
        <begin position="135"/>
        <end position="153"/>
    </location>
</feature>
<dbReference type="InterPro" id="IPR036097">
    <property type="entry name" value="HisK_dim/P_sf"/>
</dbReference>
<keyword evidence="4" id="KW-0808">Transferase</keyword>
<evidence type="ECO:0000259" key="9">
    <source>
        <dbReference type="PROSITE" id="PS50109"/>
    </source>
</evidence>
<evidence type="ECO:0000256" key="8">
    <source>
        <dbReference type="SAM" id="Phobius"/>
    </source>
</evidence>
<dbReference type="GO" id="GO:0000155">
    <property type="term" value="F:phosphorelay sensor kinase activity"/>
    <property type="evidence" value="ECO:0007669"/>
    <property type="project" value="InterPro"/>
</dbReference>
<dbReference type="EMBL" id="FXAO01000006">
    <property type="protein sequence ID" value="SMG40653.1"/>
    <property type="molecule type" value="Genomic_DNA"/>
</dbReference>
<dbReference type="PANTHER" id="PTHR45436">
    <property type="entry name" value="SENSOR HISTIDINE KINASE YKOH"/>
    <property type="match status" value="1"/>
</dbReference>
<protein>
    <recommendedName>
        <fullName evidence="2">histidine kinase</fullName>
        <ecNumber evidence="2">2.7.13.3</ecNumber>
    </recommendedName>
</protein>